<organism evidence="6 7">
    <name type="scientific">Veillonella seminalis ACS-216-V-Col6b</name>
    <dbReference type="NCBI Taxonomy" id="883156"/>
    <lineage>
        <taxon>Bacteria</taxon>
        <taxon>Bacillati</taxon>
        <taxon>Bacillota</taxon>
        <taxon>Negativicutes</taxon>
        <taxon>Veillonellales</taxon>
        <taxon>Veillonellaceae</taxon>
        <taxon>Veillonella</taxon>
    </lineage>
</organism>
<dbReference type="HOGENOM" id="CLU_115442_0_0_9"/>
<evidence type="ECO:0008006" key="8">
    <source>
        <dbReference type="Google" id="ProtNLM"/>
    </source>
</evidence>
<dbReference type="AlphaFoldDB" id="K9DIY7"/>
<accession>K9DIY7</accession>
<evidence type="ECO:0000256" key="4">
    <source>
        <dbReference type="ARBA" id="ARBA00023136"/>
    </source>
</evidence>
<dbReference type="RefSeq" id="WP_006555464.1">
    <property type="nucleotide sequence ID" value="NZ_JH992936.1"/>
</dbReference>
<dbReference type="Proteomes" id="UP000009891">
    <property type="component" value="Unassembled WGS sequence"/>
</dbReference>
<keyword evidence="3 5" id="KW-1133">Transmembrane helix</keyword>
<evidence type="ECO:0000256" key="5">
    <source>
        <dbReference type="SAM" id="Phobius"/>
    </source>
</evidence>
<reference evidence="6 7" key="1">
    <citation type="submission" date="2012-09" db="EMBL/GenBank/DDBJ databases">
        <title>The Genome Sequence of Veillonella ratti ACS-216-V-COL6B.</title>
        <authorList>
            <consortium name="The Broad Institute Genome Sequencing Platform"/>
            <person name="Earl A."/>
            <person name="Ward D."/>
            <person name="Feldgarden M."/>
            <person name="Gevers D."/>
            <person name="Saerens B."/>
            <person name="Vaneechoutte M."/>
            <person name="Walker B."/>
            <person name="Young S.K."/>
            <person name="Zeng Q."/>
            <person name="Gargeya S."/>
            <person name="Fitzgerald M."/>
            <person name="Haas B."/>
            <person name="Abouelleil A."/>
            <person name="Alvarado L."/>
            <person name="Arachchi H.M."/>
            <person name="Berlin A."/>
            <person name="Chapman S.B."/>
            <person name="Goldberg J."/>
            <person name="Griggs A."/>
            <person name="Gujja S."/>
            <person name="Hansen M."/>
            <person name="Howarth C."/>
            <person name="Imamovic A."/>
            <person name="Larimer J."/>
            <person name="McCowen C."/>
            <person name="Montmayeur A."/>
            <person name="Murphy C."/>
            <person name="Neiman D."/>
            <person name="Pearson M."/>
            <person name="Priest M."/>
            <person name="Roberts A."/>
            <person name="Saif S."/>
            <person name="Shea T."/>
            <person name="Sisk P."/>
            <person name="Sykes S."/>
            <person name="Wortman J."/>
            <person name="Nusbaum C."/>
            <person name="Birren B."/>
        </authorList>
    </citation>
    <scope>NUCLEOTIDE SEQUENCE [LARGE SCALE GENOMIC DNA]</scope>
    <source>
        <strain evidence="6 7">ACS-216-V-Col6b</strain>
    </source>
</reference>
<comment type="caution">
    <text evidence="6">The sequence shown here is derived from an EMBL/GenBank/DDBJ whole genome shotgun (WGS) entry which is preliminary data.</text>
</comment>
<dbReference type="OrthoDB" id="10002249at2"/>
<keyword evidence="2 5" id="KW-0812">Transmembrane</keyword>
<evidence type="ECO:0000256" key="1">
    <source>
        <dbReference type="ARBA" id="ARBA00004141"/>
    </source>
</evidence>
<comment type="subcellular location">
    <subcellularLocation>
        <location evidence="1">Membrane</location>
        <topology evidence="1">Multi-pass membrane protein</topology>
    </subcellularLocation>
</comment>
<keyword evidence="4 5" id="KW-0472">Membrane</keyword>
<feature type="transmembrane region" description="Helical" evidence="5">
    <location>
        <begin position="12"/>
        <end position="30"/>
    </location>
</feature>
<dbReference type="InterPro" id="IPR006480">
    <property type="entry name" value="Phage_holin_4_1"/>
</dbReference>
<evidence type="ECO:0000256" key="2">
    <source>
        <dbReference type="ARBA" id="ARBA00022692"/>
    </source>
</evidence>
<gene>
    <name evidence="6" type="ORF">HMPREF9282_00564</name>
</gene>
<dbReference type="eggNOG" id="ENOG50348X2">
    <property type="taxonomic scope" value="Bacteria"/>
</dbReference>
<dbReference type="Pfam" id="PF05105">
    <property type="entry name" value="Phage_holin_4_1"/>
    <property type="match status" value="1"/>
</dbReference>
<evidence type="ECO:0000256" key="3">
    <source>
        <dbReference type="ARBA" id="ARBA00022989"/>
    </source>
</evidence>
<feature type="transmembrane region" description="Helical" evidence="5">
    <location>
        <begin position="123"/>
        <end position="146"/>
    </location>
</feature>
<protein>
    <recommendedName>
        <fullName evidence="8">Toxin secretion/phage lysis holin</fullName>
    </recommendedName>
</protein>
<dbReference type="PATRIC" id="fig|883156.3.peg.549"/>
<dbReference type="STRING" id="883156.HMPREF9282_00564"/>
<evidence type="ECO:0000313" key="7">
    <source>
        <dbReference type="Proteomes" id="UP000009891"/>
    </source>
</evidence>
<feature type="transmembrane region" description="Helical" evidence="5">
    <location>
        <begin position="152"/>
        <end position="171"/>
    </location>
</feature>
<proteinExistence type="predicted"/>
<keyword evidence="7" id="KW-1185">Reference proteome</keyword>
<evidence type="ECO:0000313" key="6">
    <source>
        <dbReference type="EMBL" id="EKU78767.1"/>
    </source>
</evidence>
<dbReference type="GO" id="GO:0016020">
    <property type="term" value="C:membrane"/>
    <property type="evidence" value="ECO:0007669"/>
    <property type="project" value="UniProtKB-SubCell"/>
</dbReference>
<name>K9DIY7_9FIRM</name>
<sequence>MNWLKDKFVGPYRAFAAVILAIGFDVHEVFDMIVQQLERTTHYWETKAIVGTLITLVIDFNHSEYVFIAQSIFWLGVIDMITKWFAISNQHLLEQGFKQEHITTWDKFLGWGVAFQAKKITSAAMTIGFICKMVQFAIILTATFYIDVSFRNAGIVIPMNAMTFGIGWICYTELLSIVENMRDSGVAYMDKLLELMTSNLFNKLKK</sequence>
<dbReference type="EMBL" id="AHAF01000003">
    <property type="protein sequence ID" value="EKU78767.1"/>
    <property type="molecule type" value="Genomic_DNA"/>
</dbReference>